<accession>A0AAE8SQ85</accession>
<organism evidence="6 7">
    <name type="scientific">Fusarium torulosum</name>
    <dbReference type="NCBI Taxonomy" id="33205"/>
    <lineage>
        <taxon>Eukaryota</taxon>
        <taxon>Fungi</taxon>
        <taxon>Dikarya</taxon>
        <taxon>Ascomycota</taxon>
        <taxon>Pezizomycotina</taxon>
        <taxon>Sordariomycetes</taxon>
        <taxon>Hypocreomycetidae</taxon>
        <taxon>Hypocreales</taxon>
        <taxon>Nectriaceae</taxon>
        <taxon>Fusarium</taxon>
    </lineage>
</organism>
<comment type="caution">
    <text evidence="6">The sequence shown here is derived from an EMBL/GenBank/DDBJ whole genome shotgun (WGS) entry which is preliminary data.</text>
</comment>
<dbReference type="InterPro" id="IPR045863">
    <property type="entry name" value="CorA_TM1_TM2"/>
</dbReference>
<evidence type="ECO:0000256" key="3">
    <source>
        <dbReference type="ARBA" id="ARBA00022989"/>
    </source>
</evidence>
<dbReference type="GO" id="GO:0016020">
    <property type="term" value="C:membrane"/>
    <property type="evidence" value="ECO:0007669"/>
    <property type="project" value="UniProtKB-SubCell"/>
</dbReference>
<keyword evidence="4 5" id="KW-0472">Membrane</keyword>
<dbReference type="Gene3D" id="1.20.58.340">
    <property type="entry name" value="Magnesium transport protein CorA, transmembrane region"/>
    <property type="match status" value="1"/>
</dbReference>
<evidence type="ECO:0000256" key="4">
    <source>
        <dbReference type="ARBA" id="ARBA00023136"/>
    </source>
</evidence>
<reference evidence="6" key="1">
    <citation type="submission" date="2018-03" db="EMBL/GenBank/DDBJ databases">
        <authorList>
            <person name="Guldener U."/>
        </authorList>
    </citation>
    <scope>NUCLEOTIDE SEQUENCE</scope>
</reference>
<feature type="transmembrane region" description="Helical" evidence="5">
    <location>
        <begin position="142"/>
        <end position="161"/>
    </location>
</feature>
<proteinExistence type="predicted"/>
<dbReference type="Proteomes" id="UP001187734">
    <property type="component" value="Unassembled WGS sequence"/>
</dbReference>
<dbReference type="SUPFAM" id="SSF144083">
    <property type="entry name" value="Magnesium transport protein CorA, transmembrane region"/>
    <property type="match status" value="1"/>
</dbReference>
<evidence type="ECO:0000256" key="1">
    <source>
        <dbReference type="ARBA" id="ARBA00004141"/>
    </source>
</evidence>
<dbReference type="AlphaFoldDB" id="A0AAE8SQ85"/>
<keyword evidence="7" id="KW-1185">Reference proteome</keyword>
<protein>
    <submittedName>
        <fullName evidence="6">Uncharacterized protein</fullName>
    </submittedName>
</protein>
<dbReference type="GO" id="GO:0046873">
    <property type="term" value="F:metal ion transmembrane transporter activity"/>
    <property type="evidence" value="ECO:0007669"/>
    <property type="project" value="InterPro"/>
</dbReference>
<feature type="transmembrane region" description="Helical" evidence="5">
    <location>
        <begin position="110"/>
        <end position="130"/>
    </location>
</feature>
<keyword evidence="3 5" id="KW-1133">Transmembrane helix</keyword>
<evidence type="ECO:0000256" key="5">
    <source>
        <dbReference type="SAM" id="Phobius"/>
    </source>
</evidence>
<sequence length="166" mass="19158">MDVITRQIRLDKEASSSKHDQQPSRRTKITEFIDELQRDVSNLYTLRDIMEDHVQQARRFVEDYCFPHNEGKGKDLACDTIAQLELQEFTRVSMAEACRSTALAISMRRLTWMTFVFLPVMLASSLFGMNVDVLEDNPDWRWFIPVVGATVTLTIGGWVVFEHTAI</sequence>
<evidence type="ECO:0000256" key="2">
    <source>
        <dbReference type="ARBA" id="ARBA00022692"/>
    </source>
</evidence>
<dbReference type="EMBL" id="ONZP01001040">
    <property type="protein sequence ID" value="SPJ92820.1"/>
    <property type="molecule type" value="Genomic_DNA"/>
</dbReference>
<comment type="subcellular location">
    <subcellularLocation>
        <location evidence="1">Membrane</location>
        <topology evidence="1">Multi-pass membrane protein</topology>
    </subcellularLocation>
</comment>
<gene>
    <name evidence="6" type="ORF">FTOL_13785</name>
</gene>
<evidence type="ECO:0000313" key="6">
    <source>
        <dbReference type="EMBL" id="SPJ92820.1"/>
    </source>
</evidence>
<name>A0AAE8SQ85_9HYPO</name>
<keyword evidence="2 5" id="KW-0812">Transmembrane</keyword>
<evidence type="ECO:0000313" key="7">
    <source>
        <dbReference type="Proteomes" id="UP001187734"/>
    </source>
</evidence>